<evidence type="ECO:0000313" key="2">
    <source>
        <dbReference type="Proteomes" id="UP000006666"/>
    </source>
</evidence>
<evidence type="ECO:0000313" key="1">
    <source>
        <dbReference type="EMBL" id="ACV06374.1"/>
    </source>
</evidence>
<protein>
    <submittedName>
        <fullName evidence="1">Uncharacterized protein</fullName>
    </submittedName>
</protein>
<dbReference type="STRING" id="478801.Ksed_13450"/>
<dbReference type="RefSeq" id="WP_015779319.1">
    <property type="nucleotide sequence ID" value="NC_013169.1"/>
</dbReference>
<name>C7NHL7_KYTSD</name>
<keyword evidence="2" id="KW-1185">Reference proteome</keyword>
<dbReference type="EMBL" id="CP001686">
    <property type="protein sequence ID" value="ACV06374.1"/>
    <property type="molecule type" value="Genomic_DNA"/>
</dbReference>
<reference evidence="1 2" key="1">
    <citation type="journal article" date="2009" name="Stand. Genomic Sci.">
        <title>Complete genome sequence of Kytococcus sedentarius type strain (541).</title>
        <authorList>
            <person name="Sims D."/>
            <person name="Brettin T."/>
            <person name="Detter J.C."/>
            <person name="Han C."/>
            <person name="Lapidus A."/>
            <person name="Copeland A."/>
            <person name="Glavina Del Rio T."/>
            <person name="Nolan M."/>
            <person name="Chen F."/>
            <person name="Lucas S."/>
            <person name="Tice H."/>
            <person name="Cheng J.F."/>
            <person name="Bruce D."/>
            <person name="Goodwin L."/>
            <person name="Pitluck S."/>
            <person name="Ovchinnikova G."/>
            <person name="Pati A."/>
            <person name="Ivanova N."/>
            <person name="Mavrommatis K."/>
            <person name="Chen A."/>
            <person name="Palaniappan K."/>
            <person name="D'haeseleer P."/>
            <person name="Chain P."/>
            <person name="Bristow J."/>
            <person name="Eisen J.A."/>
            <person name="Markowitz V."/>
            <person name="Hugenholtz P."/>
            <person name="Schneider S."/>
            <person name="Goker M."/>
            <person name="Pukall R."/>
            <person name="Kyrpides N.C."/>
            <person name="Klenk H.P."/>
        </authorList>
    </citation>
    <scope>NUCLEOTIDE SEQUENCE [LARGE SCALE GENOMIC DNA]</scope>
    <source>
        <strain evidence="2">ATCC 14392 / DSM 20547 / JCM 11482 / CCUG 33030 / NBRC 15357 / NCTC 11040 / CCM 314 / 541</strain>
    </source>
</reference>
<dbReference type="AlphaFoldDB" id="C7NHL7"/>
<proteinExistence type="predicted"/>
<gene>
    <name evidence="1" type="ordered locus">Ksed_13450</name>
</gene>
<accession>C7NHL7</accession>
<organism evidence="1 2">
    <name type="scientific">Kytococcus sedentarius (strain ATCC 14392 / DSM 20547 / JCM 11482 / CCUG 33030 / NBRC 15357 / NCTC 11040 / CCM 314 / 541)</name>
    <name type="common">Micrococcus sedentarius</name>
    <dbReference type="NCBI Taxonomy" id="478801"/>
    <lineage>
        <taxon>Bacteria</taxon>
        <taxon>Bacillati</taxon>
        <taxon>Actinomycetota</taxon>
        <taxon>Actinomycetes</taxon>
        <taxon>Micrococcales</taxon>
        <taxon>Kytococcaceae</taxon>
        <taxon>Kytococcus</taxon>
    </lineage>
</organism>
<dbReference type="KEGG" id="kse:Ksed_13450"/>
<dbReference type="HOGENOM" id="CLU_3099969_0_0_11"/>
<dbReference type="Proteomes" id="UP000006666">
    <property type="component" value="Chromosome"/>
</dbReference>
<sequence>MHYFNFEMEEMMDSFDCAMEEMSDSVSLRQPSDWVRLVGHLPEWMDDPTNR</sequence>